<dbReference type="Pfam" id="PF23305">
    <property type="entry name" value="DUF7082"/>
    <property type="match status" value="2"/>
</dbReference>
<evidence type="ECO:0000259" key="1">
    <source>
        <dbReference type="Pfam" id="PF23305"/>
    </source>
</evidence>
<accession>A0A1X2I3S6</accession>
<dbReference type="AlphaFoldDB" id="A0A1X2I3S6"/>
<evidence type="ECO:0000313" key="2">
    <source>
        <dbReference type="EMBL" id="ORZ08641.1"/>
    </source>
</evidence>
<feature type="domain" description="DUF7082" evidence="1">
    <location>
        <begin position="335"/>
        <end position="429"/>
    </location>
</feature>
<dbReference type="PANTHER" id="PTHR39463:SF1">
    <property type="entry name" value="MEDUSA"/>
    <property type="match status" value="1"/>
</dbReference>
<dbReference type="GO" id="GO:0005634">
    <property type="term" value="C:nucleus"/>
    <property type="evidence" value="ECO:0007669"/>
    <property type="project" value="TreeGrafter"/>
</dbReference>
<organism evidence="2 3">
    <name type="scientific">Absidia repens</name>
    <dbReference type="NCBI Taxonomy" id="90262"/>
    <lineage>
        <taxon>Eukaryota</taxon>
        <taxon>Fungi</taxon>
        <taxon>Fungi incertae sedis</taxon>
        <taxon>Mucoromycota</taxon>
        <taxon>Mucoromycotina</taxon>
        <taxon>Mucoromycetes</taxon>
        <taxon>Mucorales</taxon>
        <taxon>Cunninghamellaceae</taxon>
        <taxon>Absidia</taxon>
    </lineage>
</organism>
<dbReference type="OrthoDB" id="1751210at2759"/>
<dbReference type="InterPro" id="IPR055509">
    <property type="entry name" value="DUF7082"/>
</dbReference>
<name>A0A1X2I3S6_9FUNG</name>
<dbReference type="PANTHER" id="PTHR39463">
    <property type="entry name" value="MEDUSA"/>
    <property type="match status" value="1"/>
</dbReference>
<dbReference type="Proteomes" id="UP000193560">
    <property type="component" value="Unassembled WGS sequence"/>
</dbReference>
<protein>
    <recommendedName>
        <fullName evidence="1">DUF7082 domain-containing protein</fullName>
    </recommendedName>
</protein>
<gene>
    <name evidence="2" type="ORF">BCR42DRAFT_424608</name>
</gene>
<proteinExistence type="predicted"/>
<reference evidence="2 3" key="1">
    <citation type="submission" date="2016-07" db="EMBL/GenBank/DDBJ databases">
        <title>Pervasive Adenine N6-methylation of Active Genes in Fungi.</title>
        <authorList>
            <consortium name="DOE Joint Genome Institute"/>
            <person name="Mondo S.J."/>
            <person name="Dannebaum R.O."/>
            <person name="Kuo R.C."/>
            <person name="Labutti K."/>
            <person name="Haridas S."/>
            <person name="Kuo A."/>
            <person name="Salamov A."/>
            <person name="Ahrendt S.R."/>
            <person name="Lipzen A."/>
            <person name="Sullivan W."/>
            <person name="Andreopoulos W.B."/>
            <person name="Clum A."/>
            <person name="Lindquist E."/>
            <person name="Daum C."/>
            <person name="Ramamoorthy G.K."/>
            <person name="Gryganskyi A."/>
            <person name="Culley D."/>
            <person name="Magnuson J.K."/>
            <person name="James T.Y."/>
            <person name="O'Malley M.A."/>
            <person name="Stajich J.E."/>
            <person name="Spatafora J.W."/>
            <person name="Visel A."/>
            <person name="Grigoriev I.V."/>
        </authorList>
    </citation>
    <scope>NUCLEOTIDE SEQUENCE [LARGE SCALE GENOMIC DNA]</scope>
    <source>
        <strain evidence="2 3">NRRL 1336</strain>
    </source>
</reference>
<feature type="domain" description="DUF7082" evidence="1">
    <location>
        <begin position="210"/>
        <end position="270"/>
    </location>
</feature>
<dbReference type="STRING" id="90262.A0A1X2I3S6"/>
<evidence type="ECO:0000313" key="3">
    <source>
        <dbReference type="Proteomes" id="UP000193560"/>
    </source>
</evidence>
<sequence length="449" mass="51261">MYKQQYTNVHSTTSSNDWGTAMWITQEVQQQQQPQHSDQQYLFENVNLVNASFMDNLSFHYNSMVPKYYGSCHDNQYKQKSQFHALHDSFLDANITHRGDHAPNNTMITAGFQYNSYQDIGMRPQANINDGDIKNAVFNNSSISSSNNSNLCGLLGDDLHYSFSPSRNYSNAHSSNELDTIGSNKISYIETKTPPSYNMTNVRPFGGLLNKANLKICGDLMQMTFQWSADEWKKGRRLVRFWRRQNTSNAENSQQVECVFEPIECYNHQQEQQQQHFFHMNGMSSDQLPMPMPNESPNSPLSPLDDHAYFSNHPAIKSELMASVKHNSSTTTGMAGTSSLVVSCIYWKERNDYFITSVDCIYLLEGLTGNRIRRNLEGFHPLTVSKYKTGCADFFKLIMGFSHPKPRNIEKDVKVFSWNTLPHALRKIIRKYTPSYSSSATLARTPASA</sequence>
<keyword evidence="3" id="KW-1185">Reference proteome</keyword>
<dbReference type="EMBL" id="MCGE01000030">
    <property type="protein sequence ID" value="ORZ08641.1"/>
    <property type="molecule type" value="Genomic_DNA"/>
</dbReference>
<comment type="caution">
    <text evidence="2">The sequence shown here is derived from an EMBL/GenBank/DDBJ whole genome shotgun (WGS) entry which is preliminary data.</text>
</comment>